<dbReference type="GO" id="GO:0005829">
    <property type="term" value="C:cytosol"/>
    <property type="evidence" value="ECO:0007669"/>
    <property type="project" value="TreeGrafter"/>
</dbReference>
<name>A0A9P6VZ57_RHOMI</name>
<feature type="region of interest" description="Disordered" evidence="1">
    <location>
        <begin position="1"/>
        <end position="25"/>
    </location>
</feature>
<evidence type="ECO:0000259" key="3">
    <source>
        <dbReference type="Pfam" id="PF05378"/>
    </source>
</evidence>
<dbReference type="PANTHER" id="PTHR11365">
    <property type="entry name" value="5-OXOPROLINASE RELATED"/>
    <property type="match status" value="1"/>
</dbReference>
<proteinExistence type="predicted"/>
<evidence type="ECO:0000259" key="4">
    <source>
        <dbReference type="Pfam" id="PF19278"/>
    </source>
</evidence>
<dbReference type="OrthoDB" id="3643at2759"/>
<feature type="domain" description="Hydantoinase/oxoprolinase N-terminal" evidence="3">
    <location>
        <begin position="36"/>
        <end position="262"/>
    </location>
</feature>
<dbReference type="InterPro" id="IPR002821">
    <property type="entry name" value="Hydantoinase_A"/>
</dbReference>
<dbReference type="InterPro" id="IPR045079">
    <property type="entry name" value="Oxoprolinase-like"/>
</dbReference>
<feature type="domain" description="Hydantoinase A/oxoprolinase" evidence="2">
    <location>
        <begin position="282"/>
        <end position="582"/>
    </location>
</feature>
<evidence type="ECO:0000313" key="6">
    <source>
        <dbReference type="Proteomes" id="UP000777482"/>
    </source>
</evidence>
<sequence>MLASPSSTPLDHSGDNSSATMPSILPAYTVPDNSIRISIDRGGTFTDVHTSWPDASGERQEQVLKLLSVDPSNYADAPTEACRRVLELATGQRYPRGVKLDTSKFDYIRLSTTVATNALLERKGARHAFVTTKGFRDLLRINNQARPNIFALNVRRPEVLYESVLEVDERVTLVGYTYDTDYAKNAPQFDESGKLLSDHEGEIVQGISGEAVRILKKPDEAKVRADLQAIYDKGVRCLAICLVHSYTFPRHELVVADIARELGFEQISISSQLSPQIKAVPRATSASADAYLNPVLGAYLQGFFKGFEDSLGQGTSKARVEFMTSEGTLVPVAKFSGLRSILSGPAGGVVGYSLTSWDEKRKVPVIGFDMGGTSTDVSRFDGRFEKTYESTTAGVSIQTPQLDINTVAAGGGSCLTFRNGLFHTGPESASAHPGPACYRKNGPLAITDANLVLGRLVPEYFPHIFGPTEDQPLSRDESVKAFEKLREEINAYNLSEGNGKEMSLDEVAYGFIKVANEVMARPVRSLTEARGFSTGKHILAAFGGAGGQHACELARTLGITQILIHRYSSILSAYGMALSNRAYEQQEPCAVEYNESNKAGLQSRLDRLSGEVVAELNRQGFSGKHVEVEHYLNMRYDGSDTALMTLAPTDGSNDFKTAFEANYRAEFGFLIEGKSIIVDDVRVRGIGKSFDEMPGSVLEEAATTTFSSAGVDSKAEKATASMYFQQSGRINVPVFKLESLATGDKVDGPAAIVDGTQTLILDPGSEAKICSRHVYITLSSS</sequence>
<comment type="caution">
    <text evidence="5">The sequence shown here is derived from an EMBL/GenBank/DDBJ whole genome shotgun (WGS) entry which is preliminary data.</text>
</comment>
<dbReference type="PANTHER" id="PTHR11365:SF2">
    <property type="entry name" value="5-OXOPROLINASE"/>
    <property type="match status" value="1"/>
</dbReference>
<dbReference type="GO" id="GO:0006749">
    <property type="term" value="P:glutathione metabolic process"/>
    <property type="evidence" value="ECO:0007669"/>
    <property type="project" value="TreeGrafter"/>
</dbReference>
<feature type="domain" description="Acetophenone carboxylase-like C-terminal" evidence="4">
    <location>
        <begin position="597"/>
        <end position="769"/>
    </location>
</feature>
<dbReference type="GO" id="GO:0017168">
    <property type="term" value="F:5-oxoprolinase (ATP-hydrolyzing) activity"/>
    <property type="evidence" value="ECO:0007669"/>
    <property type="project" value="TreeGrafter"/>
</dbReference>
<reference evidence="5 6" key="1">
    <citation type="submission" date="2020-11" db="EMBL/GenBank/DDBJ databases">
        <title>Kefir isolates.</title>
        <authorList>
            <person name="Marcisauskas S."/>
            <person name="Kim Y."/>
            <person name="Blasche S."/>
        </authorList>
    </citation>
    <scope>NUCLEOTIDE SEQUENCE [LARGE SCALE GENOMIC DNA]</scope>
    <source>
        <strain evidence="5 6">KR</strain>
    </source>
</reference>
<organism evidence="5 6">
    <name type="scientific">Rhodotorula mucilaginosa</name>
    <name type="common">Yeast</name>
    <name type="synonym">Rhodotorula rubra</name>
    <dbReference type="NCBI Taxonomy" id="5537"/>
    <lineage>
        <taxon>Eukaryota</taxon>
        <taxon>Fungi</taxon>
        <taxon>Dikarya</taxon>
        <taxon>Basidiomycota</taxon>
        <taxon>Pucciniomycotina</taxon>
        <taxon>Microbotryomycetes</taxon>
        <taxon>Sporidiobolales</taxon>
        <taxon>Sporidiobolaceae</taxon>
        <taxon>Rhodotorula</taxon>
    </lineage>
</organism>
<dbReference type="InterPro" id="IPR049517">
    <property type="entry name" value="ACX-like_C"/>
</dbReference>
<evidence type="ECO:0000259" key="2">
    <source>
        <dbReference type="Pfam" id="PF01968"/>
    </source>
</evidence>
<dbReference type="Pfam" id="PF19278">
    <property type="entry name" value="Hydant_A_C"/>
    <property type="match status" value="1"/>
</dbReference>
<keyword evidence="6" id="KW-1185">Reference proteome</keyword>
<gene>
    <name evidence="5" type="ORF">C6P46_006203</name>
</gene>
<evidence type="ECO:0000313" key="5">
    <source>
        <dbReference type="EMBL" id="KAG0657841.1"/>
    </source>
</evidence>
<evidence type="ECO:0008006" key="7">
    <source>
        <dbReference type="Google" id="ProtNLM"/>
    </source>
</evidence>
<feature type="compositionally biased region" description="Polar residues" evidence="1">
    <location>
        <begin position="1"/>
        <end position="21"/>
    </location>
</feature>
<dbReference type="Pfam" id="PF01968">
    <property type="entry name" value="Hydantoinase_A"/>
    <property type="match status" value="1"/>
</dbReference>
<dbReference type="Proteomes" id="UP000777482">
    <property type="component" value="Unassembled WGS sequence"/>
</dbReference>
<protein>
    <recommendedName>
        <fullName evidence="7">5-oxoprolinase</fullName>
    </recommendedName>
</protein>
<dbReference type="EMBL" id="PUHQ01000075">
    <property type="protein sequence ID" value="KAG0657841.1"/>
    <property type="molecule type" value="Genomic_DNA"/>
</dbReference>
<evidence type="ECO:0000256" key="1">
    <source>
        <dbReference type="SAM" id="MobiDB-lite"/>
    </source>
</evidence>
<dbReference type="AlphaFoldDB" id="A0A9P6VZ57"/>
<dbReference type="InterPro" id="IPR008040">
    <property type="entry name" value="Hydant_A_N"/>
</dbReference>
<dbReference type="Pfam" id="PF05378">
    <property type="entry name" value="Hydant_A_N"/>
    <property type="match status" value="1"/>
</dbReference>
<accession>A0A9P6VZ57</accession>